<keyword evidence="2" id="KW-1185">Reference proteome</keyword>
<name>A0ABY2X7L4_9RHOB</name>
<gene>
    <name evidence="1" type="ORF">FGK64_16090</name>
</gene>
<dbReference type="InterPro" id="IPR006175">
    <property type="entry name" value="YjgF/YER057c/UK114"/>
</dbReference>
<dbReference type="SUPFAM" id="SSF55298">
    <property type="entry name" value="YjgF-like"/>
    <property type="match status" value="1"/>
</dbReference>
<dbReference type="EMBL" id="VCPC01000003">
    <property type="protein sequence ID" value="TMV11782.1"/>
    <property type="molecule type" value="Genomic_DNA"/>
</dbReference>
<sequence length="130" mass="14259">MTTALIPPGMEQVESDWRMSPGLVANGFVFLTGLTGQRLDGSLSSDPQAQFETAFDYAALILAQHDLTLADIVDVTSFHVGLQRHLATFRKVWNAHVSRPYPAWTAIGVSEFIIPGNLIELKVVARLPKV</sequence>
<evidence type="ECO:0000313" key="2">
    <source>
        <dbReference type="Proteomes" id="UP001191082"/>
    </source>
</evidence>
<reference evidence="1 2" key="1">
    <citation type="submission" date="2019-05" db="EMBL/GenBank/DDBJ databases">
        <title>Marivita sp. nov. isolated from sea sediment.</title>
        <authorList>
            <person name="Kim W."/>
        </authorList>
    </citation>
    <scope>NUCLEOTIDE SEQUENCE [LARGE SCALE GENOMIC DNA]</scope>
    <source>
        <strain evidence="1 2">CAU 1492</strain>
    </source>
</reference>
<dbReference type="InterPro" id="IPR035959">
    <property type="entry name" value="RutC-like_sf"/>
</dbReference>
<protein>
    <submittedName>
        <fullName evidence="1">RidA family protein</fullName>
    </submittedName>
</protein>
<proteinExistence type="predicted"/>
<evidence type="ECO:0000313" key="1">
    <source>
        <dbReference type="EMBL" id="TMV11782.1"/>
    </source>
</evidence>
<comment type="caution">
    <text evidence="1">The sequence shown here is derived from an EMBL/GenBank/DDBJ whole genome shotgun (WGS) entry which is preliminary data.</text>
</comment>
<dbReference type="Proteomes" id="UP001191082">
    <property type="component" value="Unassembled WGS sequence"/>
</dbReference>
<accession>A0ABY2X7L4</accession>
<organism evidence="1 2">
    <name type="scientific">Arenibacterium halophilum</name>
    <dbReference type="NCBI Taxonomy" id="2583821"/>
    <lineage>
        <taxon>Bacteria</taxon>
        <taxon>Pseudomonadati</taxon>
        <taxon>Pseudomonadota</taxon>
        <taxon>Alphaproteobacteria</taxon>
        <taxon>Rhodobacterales</taxon>
        <taxon>Paracoccaceae</taxon>
        <taxon>Arenibacterium</taxon>
    </lineage>
</organism>
<dbReference type="RefSeq" id="WP_138864843.1">
    <property type="nucleotide sequence ID" value="NZ_VCPC01000003.1"/>
</dbReference>
<dbReference type="Pfam" id="PF01042">
    <property type="entry name" value="Ribonuc_L-PSP"/>
    <property type="match status" value="1"/>
</dbReference>
<dbReference type="Gene3D" id="3.30.1330.40">
    <property type="entry name" value="RutC-like"/>
    <property type="match status" value="1"/>
</dbReference>